<keyword evidence="1" id="KW-1133">Transmembrane helix</keyword>
<evidence type="ECO:0000256" key="1">
    <source>
        <dbReference type="SAM" id="Phobius"/>
    </source>
</evidence>
<evidence type="ECO:0008006" key="4">
    <source>
        <dbReference type="Google" id="ProtNLM"/>
    </source>
</evidence>
<dbReference type="KEGG" id="nnv:QNH39_12125"/>
<proteinExistence type="predicted"/>
<feature type="transmembrane region" description="Helical" evidence="1">
    <location>
        <begin position="67"/>
        <end position="89"/>
    </location>
</feature>
<keyword evidence="1" id="KW-0472">Membrane</keyword>
<name>A0AA95MQN7_9BACI</name>
<dbReference type="Proteomes" id="UP001178288">
    <property type="component" value="Chromosome"/>
</dbReference>
<organism evidence="2 3">
    <name type="scientific">Neobacillus novalis</name>
    <dbReference type="NCBI Taxonomy" id="220687"/>
    <lineage>
        <taxon>Bacteria</taxon>
        <taxon>Bacillati</taxon>
        <taxon>Bacillota</taxon>
        <taxon>Bacilli</taxon>
        <taxon>Bacillales</taxon>
        <taxon>Bacillaceae</taxon>
        <taxon>Neobacillus</taxon>
    </lineage>
</organism>
<evidence type="ECO:0000313" key="2">
    <source>
        <dbReference type="EMBL" id="WHY88534.1"/>
    </source>
</evidence>
<evidence type="ECO:0000313" key="3">
    <source>
        <dbReference type="Proteomes" id="UP001178288"/>
    </source>
</evidence>
<sequence>MKKLLIANLLLLFSLIYVVVRITHRSLYLPQMYINADNPVSFHWYFIAIDTGLIQDKIGNSMHVSIYLIWMTPIYLLVLVSLILTFLALKQKM</sequence>
<accession>A0AA95MQN7</accession>
<protein>
    <recommendedName>
        <fullName evidence="4">DUF4306 domain-containing protein</fullName>
    </recommendedName>
</protein>
<dbReference type="RefSeq" id="WP_066086572.1">
    <property type="nucleotide sequence ID" value="NZ_CP126114.1"/>
</dbReference>
<keyword evidence="3" id="KW-1185">Reference proteome</keyword>
<keyword evidence="1" id="KW-0812">Transmembrane</keyword>
<gene>
    <name evidence="2" type="ORF">QNH39_12125</name>
</gene>
<dbReference type="EMBL" id="CP126114">
    <property type="protein sequence ID" value="WHY88534.1"/>
    <property type="molecule type" value="Genomic_DNA"/>
</dbReference>
<dbReference type="AlphaFoldDB" id="A0AA95MQN7"/>
<reference evidence="2" key="1">
    <citation type="submission" date="2023-05" db="EMBL/GenBank/DDBJ databases">
        <title>Comparative genomics of Bacillaceae isolates and their secondary metabolite potential.</title>
        <authorList>
            <person name="Song L."/>
            <person name="Nielsen L.J."/>
            <person name="Mohite O."/>
            <person name="Xu X."/>
            <person name="Weber T."/>
            <person name="Kovacs A.T."/>
        </authorList>
    </citation>
    <scope>NUCLEOTIDE SEQUENCE</scope>
    <source>
        <strain evidence="2">XLM17</strain>
    </source>
</reference>